<organism evidence="2 3">
    <name type="scientific">Sphaerobolus stellatus (strain SS14)</name>
    <dbReference type="NCBI Taxonomy" id="990650"/>
    <lineage>
        <taxon>Eukaryota</taxon>
        <taxon>Fungi</taxon>
        <taxon>Dikarya</taxon>
        <taxon>Basidiomycota</taxon>
        <taxon>Agaricomycotina</taxon>
        <taxon>Agaricomycetes</taxon>
        <taxon>Phallomycetidae</taxon>
        <taxon>Geastrales</taxon>
        <taxon>Sphaerobolaceae</taxon>
        <taxon>Sphaerobolus</taxon>
    </lineage>
</organism>
<evidence type="ECO:0000259" key="1">
    <source>
        <dbReference type="Pfam" id="PF00339"/>
    </source>
</evidence>
<dbReference type="InterPro" id="IPR014752">
    <property type="entry name" value="Arrestin-like_C"/>
</dbReference>
<dbReference type="OrthoDB" id="2333384at2759"/>
<dbReference type="AlphaFoldDB" id="A0A0C9V3Q3"/>
<dbReference type="InterPro" id="IPR011021">
    <property type="entry name" value="Arrestin-like_N"/>
</dbReference>
<dbReference type="Proteomes" id="UP000054279">
    <property type="component" value="Unassembled WGS sequence"/>
</dbReference>
<dbReference type="EMBL" id="KN837179">
    <property type="protein sequence ID" value="KIJ36362.1"/>
    <property type="molecule type" value="Genomic_DNA"/>
</dbReference>
<evidence type="ECO:0000313" key="2">
    <source>
        <dbReference type="EMBL" id="KIJ36362.1"/>
    </source>
</evidence>
<proteinExistence type="predicted"/>
<reference evidence="2 3" key="1">
    <citation type="submission" date="2014-06" db="EMBL/GenBank/DDBJ databases">
        <title>Evolutionary Origins and Diversification of the Mycorrhizal Mutualists.</title>
        <authorList>
            <consortium name="DOE Joint Genome Institute"/>
            <consortium name="Mycorrhizal Genomics Consortium"/>
            <person name="Kohler A."/>
            <person name="Kuo A."/>
            <person name="Nagy L.G."/>
            <person name="Floudas D."/>
            <person name="Copeland A."/>
            <person name="Barry K.W."/>
            <person name="Cichocki N."/>
            <person name="Veneault-Fourrey C."/>
            <person name="LaButti K."/>
            <person name="Lindquist E.A."/>
            <person name="Lipzen A."/>
            <person name="Lundell T."/>
            <person name="Morin E."/>
            <person name="Murat C."/>
            <person name="Riley R."/>
            <person name="Ohm R."/>
            <person name="Sun H."/>
            <person name="Tunlid A."/>
            <person name="Henrissat B."/>
            <person name="Grigoriev I.V."/>
            <person name="Hibbett D.S."/>
            <person name="Martin F."/>
        </authorList>
    </citation>
    <scope>NUCLEOTIDE SEQUENCE [LARGE SCALE GENOMIC DNA]</scope>
    <source>
        <strain evidence="2 3">SS14</strain>
    </source>
</reference>
<accession>A0A0C9V3Q3</accession>
<name>A0A0C9V3Q3_SPHS4</name>
<gene>
    <name evidence="2" type="ORF">M422DRAFT_51121</name>
</gene>
<dbReference type="HOGENOM" id="CLU_664242_0_0_1"/>
<keyword evidence="3" id="KW-1185">Reference proteome</keyword>
<sequence length="414" mass="47289">MIVEEKTTLLLPPKTQLRGSNAPTLERKLTIELPSPRQIYTSGSTVSGIVHLNSKDRDTIEEVQISLVCTVRSRCIYFFPKFIDTMVESTARDIRRETTNLVHRDMTVWSRSQENTTSLPPGDIAFQIIIPESGIENGEIVPLPPSFHAGKHEGWSNLFTYGTRVGYVKYHIKAKVLRKSLFKGTDRAFEPLTFLPPSGPPPVLPFLPERITENEIFSQLEESWEADRTETSLKQGIFTSNGHAELLLWLPRAKDFPRMTPIPFILCLVVQTKRVISSSAAPEPPQTGLPPGPILDKAKLHLRRKLRVCARKRVQQLTKTFDKQPTDNILYGCTPQEGSWTRKEEREQVYWEKAYIWRGFWTFRETPNFENRQLAWQVITRLSVFPSKNVPHRSSSIVSSPKSRLKALQVTSSL</sequence>
<dbReference type="Gene3D" id="2.60.40.640">
    <property type="match status" value="1"/>
</dbReference>
<dbReference type="Pfam" id="PF00339">
    <property type="entry name" value="Arrestin_N"/>
    <property type="match status" value="1"/>
</dbReference>
<evidence type="ECO:0000313" key="3">
    <source>
        <dbReference type="Proteomes" id="UP000054279"/>
    </source>
</evidence>
<protein>
    <recommendedName>
        <fullName evidence="1">Arrestin-like N-terminal domain-containing protein</fullName>
    </recommendedName>
</protein>
<feature type="domain" description="Arrestin-like N-terminal" evidence="1">
    <location>
        <begin position="30"/>
        <end position="182"/>
    </location>
</feature>